<dbReference type="AlphaFoldDB" id="A0A2P2Q8F5"/>
<protein>
    <submittedName>
        <fullName evidence="2">Uncharacterized protein</fullName>
    </submittedName>
</protein>
<proteinExistence type="predicted"/>
<dbReference type="PROSITE" id="PS51257">
    <property type="entry name" value="PROKAR_LIPOPROTEIN"/>
    <property type="match status" value="1"/>
</dbReference>
<feature type="chain" id="PRO_5015112767" evidence="1">
    <location>
        <begin position="29"/>
        <end position="50"/>
    </location>
</feature>
<name>A0A2P2Q8F5_RHIMU</name>
<accession>A0A2P2Q8F5</accession>
<keyword evidence="1" id="KW-0732">Signal</keyword>
<organism evidence="2">
    <name type="scientific">Rhizophora mucronata</name>
    <name type="common">Asiatic mangrove</name>
    <dbReference type="NCBI Taxonomy" id="61149"/>
    <lineage>
        <taxon>Eukaryota</taxon>
        <taxon>Viridiplantae</taxon>
        <taxon>Streptophyta</taxon>
        <taxon>Embryophyta</taxon>
        <taxon>Tracheophyta</taxon>
        <taxon>Spermatophyta</taxon>
        <taxon>Magnoliopsida</taxon>
        <taxon>eudicotyledons</taxon>
        <taxon>Gunneridae</taxon>
        <taxon>Pentapetalae</taxon>
        <taxon>rosids</taxon>
        <taxon>fabids</taxon>
        <taxon>Malpighiales</taxon>
        <taxon>Rhizophoraceae</taxon>
        <taxon>Rhizophora</taxon>
    </lineage>
</organism>
<evidence type="ECO:0000313" key="2">
    <source>
        <dbReference type="EMBL" id="MBX63261.1"/>
    </source>
</evidence>
<sequence>MPVNSRRGNILFADILMFLCVCIGMCSCKCGDACVYIVIQHCFLSLFWLK</sequence>
<reference evidence="2" key="1">
    <citation type="submission" date="2018-02" db="EMBL/GenBank/DDBJ databases">
        <title>Rhizophora mucronata_Transcriptome.</title>
        <authorList>
            <person name="Meera S.P."/>
            <person name="Sreeshan A."/>
            <person name="Augustine A."/>
        </authorList>
    </citation>
    <scope>NUCLEOTIDE SEQUENCE</scope>
    <source>
        <tissue evidence="2">Leaf</tissue>
    </source>
</reference>
<dbReference type="EMBL" id="GGEC01082777">
    <property type="protein sequence ID" value="MBX63261.1"/>
    <property type="molecule type" value="Transcribed_RNA"/>
</dbReference>
<evidence type="ECO:0000256" key="1">
    <source>
        <dbReference type="SAM" id="SignalP"/>
    </source>
</evidence>
<feature type="signal peptide" evidence="1">
    <location>
        <begin position="1"/>
        <end position="28"/>
    </location>
</feature>